<dbReference type="EMBL" id="JSVA01000017">
    <property type="protein sequence ID" value="KOF01940.1"/>
    <property type="molecule type" value="Genomic_DNA"/>
</dbReference>
<sequence>MVKVVFGMNGRLSKLYCLFVFIVFAMPVFGQMEEVIETETMIEWSESRPLEWKDYTYRRIRLKGSMALTKVKHSVKGYMRNGLPEFEIKVLFRKPHSWTSDTTNLDLLKHEQLHFDIAELYRRKIEHEIIKLQQSQEKNAVVYRAEISRILAEFNAYSRQYDRESNHGKHKLEQARWKQEVLNSLKVVQNK</sequence>
<name>A0A0L8AIF4_9BACT</name>
<evidence type="ECO:0000313" key="1">
    <source>
        <dbReference type="EMBL" id="KOF01940.1"/>
    </source>
</evidence>
<gene>
    <name evidence="1" type="ORF">OB69_14475</name>
</gene>
<dbReference type="Pfam" id="PF06037">
    <property type="entry name" value="DUF922"/>
    <property type="match status" value="1"/>
</dbReference>
<organism evidence="1 2">
    <name type="scientific">Roseivirga seohaensis subsp. aquiponti</name>
    <dbReference type="NCBI Taxonomy" id="1566026"/>
    <lineage>
        <taxon>Bacteria</taxon>
        <taxon>Pseudomonadati</taxon>
        <taxon>Bacteroidota</taxon>
        <taxon>Cytophagia</taxon>
        <taxon>Cytophagales</taxon>
        <taxon>Roseivirgaceae</taxon>
        <taxon>Roseivirga</taxon>
    </lineage>
</organism>
<reference evidence="2" key="1">
    <citation type="submission" date="2014-11" db="EMBL/GenBank/DDBJ databases">
        <title>Genome sequencing of Roseivirga sp. D-25.</title>
        <authorList>
            <person name="Selvaratnam C."/>
            <person name="Thevarajoo S."/>
            <person name="Goh K.M."/>
            <person name="Eee R."/>
            <person name="Chan K.-G."/>
            <person name="Chong C.S."/>
        </authorList>
    </citation>
    <scope>NUCLEOTIDE SEQUENCE [LARGE SCALE GENOMIC DNA]</scope>
    <source>
        <strain evidence="2">D-25</strain>
    </source>
</reference>
<evidence type="ECO:0008006" key="3">
    <source>
        <dbReference type="Google" id="ProtNLM"/>
    </source>
</evidence>
<dbReference type="Proteomes" id="UP000036908">
    <property type="component" value="Unassembled WGS sequence"/>
</dbReference>
<comment type="caution">
    <text evidence="1">The sequence shown here is derived from an EMBL/GenBank/DDBJ whole genome shotgun (WGS) entry which is preliminary data.</text>
</comment>
<dbReference type="PATRIC" id="fig|1566026.4.peg.1206"/>
<accession>A0A0L8AIF4</accession>
<protein>
    <recommendedName>
        <fullName evidence="3">DUF922 domain-containing protein</fullName>
    </recommendedName>
</protein>
<dbReference type="AlphaFoldDB" id="A0A0L8AIF4"/>
<proteinExistence type="predicted"/>
<dbReference type="InterPro" id="IPR010321">
    <property type="entry name" value="DUF922"/>
</dbReference>
<keyword evidence="2" id="KW-1185">Reference proteome</keyword>
<evidence type="ECO:0000313" key="2">
    <source>
        <dbReference type="Proteomes" id="UP000036908"/>
    </source>
</evidence>